<name>A0A5E4LPW6_9ARCH</name>
<feature type="region of interest" description="Disordered" evidence="13">
    <location>
        <begin position="325"/>
        <end position="348"/>
    </location>
</feature>
<dbReference type="EC" id="2.7.9.2" evidence="12"/>
<feature type="compositionally biased region" description="Basic and acidic residues" evidence="13">
    <location>
        <begin position="333"/>
        <end position="348"/>
    </location>
</feature>
<dbReference type="PIRSF" id="PIRSF000854">
    <property type="entry name" value="PEP_synthase"/>
    <property type="match status" value="1"/>
</dbReference>
<evidence type="ECO:0000256" key="13">
    <source>
        <dbReference type="SAM" id="MobiDB-lite"/>
    </source>
</evidence>
<evidence type="ECO:0000313" key="18">
    <source>
        <dbReference type="Proteomes" id="UP000789941"/>
    </source>
</evidence>
<evidence type="ECO:0000256" key="12">
    <source>
        <dbReference type="PIRNR" id="PIRNR000854"/>
    </source>
</evidence>
<dbReference type="PANTHER" id="PTHR43030">
    <property type="entry name" value="PHOSPHOENOLPYRUVATE SYNTHASE"/>
    <property type="match status" value="1"/>
</dbReference>
<feature type="domain" description="PEP-utilising enzyme C-terminal" evidence="16">
    <location>
        <begin position="484"/>
        <end position="774"/>
    </location>
</feature>
<evidence type="ECO:0000256" key="8">
    <source>
        <dbReference type="ARBA" id="ARBA00022777"/>
    </source>
</evidence>
<feature type="domain" description="Pyruvate phosphate dikinase AMP/ATP-binding" evidence="15">
    <location>
        <begin position="17"/>
        <end position="322"/>
    </location>
</feature>
<evidence type="ECO:0000259" key="14">
    <source>
        <dbReference type="Pfam" id="PF00391"/>
    </source>
</evidence>
<dbReference type="NCBIfam" id="TIGR01418">
    <property type="entry name" value="PEP_synth"/>
    <property type="match status" value="1"/>
</dbReference>
<comment type="catalytic activity">
    <reaction evidence="11 12">
        <text>pyruvate + ATP + H2O = phosphoenolpyruvate + AMP + phosphate + 2 H(+)</text>
        <dbReference type="Rhea" id="RHEA:11364"/>
        <dbReference type="ChEBI" id="CHEBI:15361"/>
        <dbReference type="ChEBI" id="CHEBI:15377"/>
        <dbReference type="ChEBI" id="CHEBI:15378"/>
        <dbReference type="ChEBI" id="CHEBI:30616"/>
        <dbReference type="ChEBI" id="CHEBI:43474"/>
        <dbReference type="ChEBI" id="CHEBI:58702"/>
        <dbReference type="ChEBI" id="CHEBI:456215"/>
        <dbReference type="EC" id="2.7.9.2"/>
    </reaction>
</comment>
<evidence type="ECO:0000256" key="5">
    <source>
        <dbReference type="ARBA" id="ARBA00022679"/>
    </source>
</evidence>
<dbReference type="UniPathway" id="UPA00138"/>
<dbReference type="Pfam" id="PF01326">
    <property type="entry name" value="PPDK_N"/>
    <property type="match status" value="1"/>
</dbReference>
<dbReference type="Pfam" id="PF00391">
    <property type="entry name" value="PEP-utilizers"/>
    <property type="match status" value="1"/>
</dbReference>
<evidence type="ECO:0000256" key="6">
    <source>
        <dbReference type="ARBA" id="ARBA00022723"/>
    </source>
</evidence>
<dbReference type="InterPro" id="IPR036637">
    <property type="entry name" value="Phosphohistidine_dom_sf"/>
</dbReference>
<comment type="function">
    <text evidence="2 12">Catalyzes the phosphorylation of pyruvate to phosphoenolpyruvate.</text>
</comment>
<evidence type="ECO:0000256" key="10">
    <source>
        <dbReference type="ARBA" id="ARBA00022842"/>
    </source>
</evidence>
<sequence>MKNVMWFKELSRASLAEAGGKGANLGEMLRNGFPIPNGYVVTSGSYLKHLEANNLIDPITKILGNLDVDDNDALMAASEKIKEMIIQGSVPKDVEEEIIRSYKELNEMAGRQCYVAVRSSATAEDLPTASFAGQQSTFLNVFGGENVVAAVKECWASLFEPRAIYYRVENKFEHMKVRLAAVVQMMVQSEKAGVVFTVDPLYQDPDILSIETAYGLGEVVVSGQVTPDTYRIDKKEFGIIDKSVAKQTWMLIKIDGKNKKVDIKEEAQQKQKLSDLEIKDLAKICKRIEEHYSYPQDIEYAFEKGNLYIVQSRPITTLTDKSGLEKGTGGELVKQKEKGEKMQAPKETKIQGMGQAKILVRGLGSSPGIGMGKVRIVKSAKEIKNIQRGDILVTEMTTPDFVPGMKKSAAIITDTGGMTSHAAIVSRELGVPCVVGTGNATTVLKDDMEISVDGSHGIVYEGFVSAPETAKDNAGTTAHVTGSVPVTGTKIYVNMADVDQAEKIANLPADGVGLLRAEFMVAGMGQHPRKMLEDGRKKEFVDKLADDLRRFAAAFYPRPVVYRATDFKTNEYRNLEGGEKYEPHEENPMMGYRGAARYIQEPELFKMELEAIKKVREEYNLPNLWLMIPFVRRIGELRAIKDMMTEVKLYRTRDFKLWIMVEVPSTVVLIDLFCKEGIDGISIGTNDLTQLTLGIDRDNATLAKGFDERNEAVLRSLKRVVTICNKYGVTSSLCGQAPSVYPEFAEKLVEFGITSMSVNPDAVERTRRIVASAEQKIMLRRLSALSKGDKDKDDSAIQYEDE</sequence>
<evidence type="ECO:0000256" key="4">
    <source>
        <dbReference type="ARBA" id="ARBA00007837"/>
    </source>
</evidence>
<evidence type="ECO:0000256" key="2">
    <source>
        <dbReference type="ARBA" id="ARBA00002988"/>
    </source>
</evidence>
<dbReference type="Gene3D" id="3.20.20.60">
    <property type="entry name" value="Phosphoenolpyruvate-binding domains"/>
    <property type="match status" value="1"/>
</dbReference>
<keyword evidence="7 12" id="KW-0547">Nucleotide-binding</keyword>
<dbReference type="EMBL" id="CABMJJ010000007">
    <property type="protein sequence ID" value="VVC03148.1"/>
    <property type="molecule type" value="Genomic_DNA"/>
</dbReference>
<dbReference type="PROSITE" id="PS00370">
    <property type="entry name" value="PEP_ENZYMES_PHOS_SITE"/>
    <property type="match status" value="1"/>
</dbReference>
<dbReference type="InterPro" id="IPR013815">
    <property type="entry name" value="ATP_grasp_subdomain_1"/>
</dbReference>
<dbReference type="Gene3D" id="3.30.1490.20">
    <property type="entry name" value="ATP-grasp fold, A domain"/>
    <property type="match status" value="1"/>
</dbReference>
<feature type="domain" description="PEP-utilising enzyme mobile" evidence="14">
    <location>
        <begin position="386"/>
        <end position="457"/>
    </location>
</feature>
<dbReference type="GO" id="GO:0005524">
    <property type="term" value="F:ATP binding"/>
    <property type="evidence" value="ECO:0007669"/>
    <property type="project" value="UniProtKB-KW"/>
</dbReference>
<dbReference type="SUPFAM" id="SSF56059">
    <property type="entry name" value="Glutathione synthetase ATP-binding domain-like"/>
    <property type="match status" value="1"/>
</dbReference>
<accession>A0A5E4LPW6</accession>
<dbReference type="InterPro" id="IPR000121">
    <property type="entry name" value="PEP_util_C"/>
</dbReference>
<dbReference type="Proteomes" id="UP000789941">
    <property type="component" value="Unassembled WGS sequence"/>
</dbReference>
<dbReference type="GO" id="GO:0006094">
    <property type="term" value="P:gluconeogenesis"/>
    <property type="evidence" value="ECO:0007669"/>
    <property type="project" value="UniProtKB-UniPathway"/>
</dbReference>
<dbReference type="PROSITE" id="PS00742">
    <property type="entry name" value="PEP_ENZYMES_2"/>
    <property type="match status" value="1"/>
</dbReference>
<comment type="cofactor">
    <cofactor evidence="1 12">
        <name>Mg(2+)</name>
        <dbReference type="ChEBI" id="CHEBI:18420"/>
    </cofactor>
</comment>
<evidence type="ECO:0000256" key="9">
    <source>
        <dbReference type="ARBA" id="ARBA00022840"/>
    </source>
</evidence>
<keyword evidence="5 12" id="KW-0808">Transferase</keyword>
<dbReference type="AlphaFoldDB" id="A0A5E4LPW6"/>
<dbReference type="InterPro" id="IPR002192">
    <property type="entry name" value="PPDK_AMP/ATP-bd"/>
</dbReference>
<organism evidence="17 18">
    <name type="scientific">Candidatus Bilamarchaeum dharawalense</name>
    <dbReference type="NCBI Taxonomy" id="2885759"/>
    <lineage>
        <taxon>Archaea</taxon>
        <taxon>Candidatus Micrarchaeota</taxon>
        <taxon>Candidatus Micrarchaeia</taxon>
        <taxon>Candidatus Anstonellales</taxon>
        <taxon>Candidatus Bilamarchaeaceae</taxon>
        <taxon>Candidatus Bilamarchaeum</taxon>
    </lineage>
</organism>
<dbReference type="SUPFAM" id="SSF52009">
    <property type="entry name" value="Phosphohistidine domain"/>
    <property type="match status" value="1"/>
</dbReference>
<dbReference type="PANTHER" id="PTHR43030:SF1">
    <property type="entry name" value="PHOSPHOENOLPYRUVATE SYNTHASE"/>
    <property type="match status" value="1"/>
</dbReference>
<keyword evidence="9 12" id="KW-0067">ATP-binding</keyword>
<comment type="pathway">
    <text evidence="3 12">Carbohydrate biosynthesis; gluconeogenesis.</text>
</comment>
<dbReference type="GO" id="GO:0046872">
    <property type="term" value="F:metal ion binding"/>
    <property type="evidence" value="ECO:0007669"/>
    <property type="project" value="UniProtKB-KW"/>
</dbReference>
<evidence type="ECO:0000256" key="1">
    <source>
        <dbReference type="ARBA" id="ARBA00001946"/>
    </source>
</evidence>
<reference evidence="17 18" key="1">
    <citation type="submission" date="2019-08" db="EMBL/GenBank/DDBJ databases">
        <authorList>
            <person name="Vazquez-Campos X."/>
        </authorList>
    </citation>
    <scope>NUCLEOTIDE SEQUENCE [LARGE SCALE GENOMIC DNA]</scope>
    <source>
        <strain evidence="17">LFW-283_2</strain>
    </source>
</reference>
<evidence type="ECO:0000259" key="15">
    <source>
        <dbReference type="Pfam" id="PF01326"/>
    </source>
</evidence>
<gene>
    <name evidence="17" type="primary">ppsA_1</name>
    <name evidence="17" type="ORF">LFW2832_00199</name>
</gene>
<evidence type="ECO:0000313" key="17">
    <source>
        <dbReference type="EMBL" id="VVC03148.1"/>
    </source>
</evidence>
<dbReference type="InterPro" id="IPR015813">
    <property type="entry name" value="Pyrv/PenolPyrv_kinase-like_dom"/>
</dbReference>
<evidence type="ECO:0000256" key="11">
    <source>
        <dbReference type="ARBA" id="ARBA00047700"/>
    </source>
</evidence>
<keyword evidence="6 12" id="KW-0479">Metal-binding</keyword>
<protein>
    <recommendedName>
        <fullName evidence="12">Phosphoenolpyruvate synthase</fullName>
        <shortName evidence="12">PEP synthase</shortName>
        <ecNumber evidence="12">2.7.9.2</ecNumber>
    </recommendedName>
    <alternativeName>
        <fullName evidence="12">Pyruvate, water dikinase</fullName>
    </alternativeName>
</protein>
<proteinExistence type="inferred from homology"/>
<comment type="caution">
    <text evidence="17">The sequence shown here is derived from an EMBL/GenBank/DDBJ whole genome shotgun (WGS) entry which is preliminary data.</text>
</comment>
<dbReference type="FunFam" id="3.30.1490.20:FF:000010">
    <property type="entry name" value="Phosphoenolpyruvate synthase"/>
    <property type="match status" value="1"/>
</dbReference>
<dbReference type="InterPro" id="IPR040442">
    <property type="entry name" value="Pyrv_kinase-like_dom_sf"/>
</dbReference>
<dbReference type="InterPro" id="IPR018274">
    <property type="entry name" value="PEP_util_AS"/>
</dbReference>
<evidence type="ECO:0000256" key="3">
    <source>
        <dbReference type="ARBA" id="ARBA00004742"/>
    </source>
</evidence>
<evidence type="ECO:0000259" key="16">
    <source>
        <dbReference type="Pfam" id="PF02896"/>
    </source>
</evidence>
<dbReference type="InterPro" id="IPR006319">
    <property type="entry name" value="PEP_synth"/>
</dbReference>
<dbReference type="InterPro" id="IPR023151">
    <property type="entry name" value="PEP_util_CS"/>
</dbReference>
<dbReference type="SUPFAM" id="SSF51621">
    <property type="entry name" value="Phosphoenolpyruvate/pyruvate domain"/>
    <property type="match status" value="1"/>
</dbReference>
<dbReference type="Gene3D" id="3.30.470.20">
    <property type="entry name" value="ATP-grasp fold, B domain"/>
    <property type="match status" value="1"/>
</dbReference>
<keyword evidence="10 12" id="KW-0460">Magnesium</keyword>
<comment type="similarity">
    <text evidence="4 12">Belongs to the PEP-utilizing enzyme family.</text>
</comment>
<dbReference type="NCBIfam" id="NF005057">
    <property type="entry name" value="PRK06464.1"/>
    <property type="match status" value="1"/>
</dbReference>
<dbReference type="Pfam" id="PF02896">
    <property type="entry name" value="PEP-utilizers_C"/>
    <property type="match status" value="1"/>
</dbReference>
<dbReference type="GO" id="GO:0008986">
    <property type="term" value="F:pyruvate, water dikinase activity"/>
    <property type="evidence" value="ECO:0007669"/>
    <property type="project" value="UniProtKB-EC"/>
</dbReference>
<dbReference type="Gene3D" id="3.50.30.10">
    <property type="entry name" value="Phosphohistidine domain"/>
    <property type="match status" value="1"/>
</dbReference>
<evidence type="ECO:0000256" key="7">
    <source>
        <dbReference type="ARBA" id="ARBA00022741"/>
    </source>
</evidence>
<dbReference type="InterPro" id="IPR008279">
    <property type="entry name" value="PEP-util_enz_mobile_dom"/>
</dbReference>
<keyword evidence="8 12" id="KW-0418">Kinase</keyword>